<gene>
    <name evidence="2" type="primary">rpoC_46</name>
    <name evidence="2" type="ORF">SDC9_187449</name>
</gene>
<dbReference type="EC" id="2.7.7.6" evidence="2"/>
<reference evidence="2" key="1">
    <citation type="submission" date="2019-08" db="EMBL/GenBank/DDBJ databases">
        <authorList>
            <person name="Kucharzyk K."/>
            <person name="Murdoch R.W."/>
            <person name="Higgins S."/>
            <person name="Loffler F."/>
        </authorList>
    </citation>
    <scope>NUCLEOTIDE SEQUENCE</scope>
</reference>
<sequence length="141" mass="15327">MLRRVTIVEPGDTKFIKSEQVERAELFAENDRANAEGKIPATYEHMLLGITKASLSTDSFISAASFQETTRVLTEAAIMGKRDELRGLKENVIVGRLIPAGTGLAYHRSRKAQAAGEDQAANRPIEDAAVENATQEADQGL</sequence>
<dbReference type="FunFam" id="1.10.150.390:FF:000002">
    <property type="entry name" value="DNA-directed RNA polymerase subunit beta"/>
    <property type="match status" value="1"/>
</dbReference>
<dbReference type="PANTHER" id="PTHR48443">
    <property type="entry name" value="DNA-DIRECTED RNA POLYMERASE SUBUNIT BETA"/>
    <property type="match status" value="1"/>
</dbReference>
<dbReference type="Gene3D" id="3.30.60.280">
    <property type="match status" value="1"/>
</dbReference>
<keyword evidence="2" id="KW-0808">Transferase</keyword>
<dbReference type="CDD" id="cd02655">
    <property type="entry name" value="RNAP_beta'_C"/>
    <property type="match status" value="1"/>
</dbReference>
<comment type="caution">
    <text evidence="2">The sequence shown here is derived from an EMBL/GenBank/DDBJ whole genome shotgun (WGS) entry which is preliminary data.</text>
</comment>
<evidence type="ECO:0000313" key="2">
    <source>
        <dbReference type="EMBL" id="MPN39915.1"/>
    </source>
</evidence>
<feature type="compositionally biased region" description="Polar residues" evidence="1">
    <location>
        <begin position="132"/>
        <end position="141"/>
    </location>
</feature>
<organism evidence="2">
    <name type="scientific">bioreactor metagenome</name>
    <dbReference type="NCBI Taxonomy" id="1076179"/>
    <lineage>
        <taxon>unclassified sequences</taxon>
        <taxon>metagenomes</taxon>
        <taxon>ecological metagenomes</taxon>
    </lineage>
</organism>
<protein>
    <submittedName>
        <fullName evidence="2">DNA-directed RNA polymerase subunit beta</fullName>
        <ecNumber evidence="2">2.7.7.6</ecNumber>
    </submittedName>
</protein>
<dbReference type="SUPFAM" id="SSF64484">
    <property type="entry name" value="beta and beta-prime subunits of DNA dependent RNA-polymerase"/>
    <property type="match status" value="1"/>
</dbReference>
<evidence type="ECO:0000256" key="1">
    <source>
        <dbReference type="SAM" id="MobiDB-lite"/>
    </source>
</evidence>
<dbReference type="Gene3D" id="1.10.150.390">
    <property type="match status" value="1"/>
</dbReference>
<dbReference type="PANTHER" id="PTHR48443:SF1">
    <property type="entry name" value="DNA-DIRECTED RNA POLYMERASE SUBUNIT BETA"/>
    <property type="match status" value="1"/>
</dbReference>
<keyword evidence="2" id="KW-0240">DNA-directed RNA polymerase</keyword>
<name>A0A645HLJ2_9ZZZZ</name>
<keyword evidence="2" id="KW-0804">Transcription</keyword>
<dbReference type="GO" id="GO:0000428">
    <property type="term" value="C:DNA-directed RNA polymerase complex"/>
    <property type="evidence" value="ECO:0007669"/>
    <property type="project" value="UniProtKB-KW"/>
</dbReference>
<dbReference type="AlphaFoldDB" id="A0A645HLJ2"/>
<keyword evidence="2" id="KW-0548">Nucleotidyltransferase</keyword>
<proteinExistence type="predicted"/>
<feature type="region of interest" description="Disordered" evidence="1">
    <location>
        <begin position="109"/>
        <end position="141"/>
    </location>
</feature>
<accession>A0A645HLJ2</accession>
<dbReference type="EMBL" id="VSSQ01096010">
    <property type="protein sequence ID" value="MPN39915.1"/>
    <property type="molecule type" value="Genomic_DNA"/>
</dbReference>
<dbReference type="GO" id="GO:0003899">
    <property type="term" value="F:DNA-directed RNA polymerase activity"/>
    <property type="evidence" value="ECO:0007669"/>
    <property type="project" value="UniProtKB-EC"/>
</dbReference>